<dbReference type="EMBL" id="CP042434">
    <property type="protein sequence ID" value="QEC72035.1"/>
    <property type="molecule type" value="Genomic_DNA"/>
</dbReference>
<dbReference type="OrthoDB" id="629332at2"/>
<dbReference type="KEGG" id="agi:FSB73_10520"/>
<dbReference type="AlphaFoldDB" id="A0A5B8VM40"/>
<evidence type="ECO:0000313" key="3">
    <source>
        <dbReference type="Proteomes" id="UP000321291"/>
    </source>
</evidence>
<dbReference type="Proteomes" id="UP000321291">
    <property type="component" value="Chromosome"/>
</dbReference>
<evidence type="ECO:0000313" key="2">
    <source>
        <dbReference type="EMBL" id="QEC72035.1"/>
    </source>
</evidence>
<feature type="signal peptide" evidence="1">
    <location>
        <begin position="1"/>
        <end position="24"/>
    </location>
</feature>
<keyword evidence="1" id="KW-0732">Signal</keyword>
<sequence length="407" mass="45894">MKNVSRLFFSLLTLSMLLTACSNAKSHITVAAPDTPDSTDYSFKMGVNLNEQVDVADMQDIQDSKTKWVRCFVEVIDLYKSGTLNTDAKIAAFNSLKSKGYKTALSLKFNFLKNGFPAVNSADWNGYLSFINTLLAKVMPYTDVLIVGNEPFIESAPSTWDEPLNSFYKLACDQVHTYFEQNNINKPIFLGAFDNMYQSSLQTNAGYLKLLAFAKTTSYLSGIDLHIHHTTAAEMTNALSFAKSKIREDQKMLVTEFSLMKYWRSYNNTAIAPAFIAAANASSTDDIDPPPADVTKNYQYIDYALKNPRPAQEWYAFWENSPYLQAKSSYLCDAYHAFKAAGNVFLSFYALRQSYPVGQDFTVNTAPWVLNALFLNRSVRQVNGRNQKSYSFLDQFQKIASNENPCE</sequence>
<evidence type="ECO:0000256" key="1">
    <source>
        <dbReference type="SAM" id="SignalP"/>
    </source>
</evidence>
<keyword evidence="3" id="KW-1185">Reference proteome</keyword>
<dbReference type="PROSITE" id="PS51257">
    <property type="entry name" value="PROKAR_LIPOPROTEIN"/>
    <property type="match status" value="1"/>
</dbReference>
<proteinExistence type="predicted"/>
<evidence type="ECO:0008006" key="4">
    <source>
        <dbReference type="Google" id="ProtNLM"/>
    </source>
</evidence>
<dbReference type="RefSeq" id="WP_146781647.1">
    <property type="nucleotide sequence ID" value="NZ_CP042434.1"/>
</dbReference>
<organism evidence="2 3">
    <name type="scientific">Arachidicoccus ginsenosidivorans</name>
    <dbReference type="NCBI Taxonomy" id="496057"/>
    <lineage>
        <taxon>Bacteria</taxon>
        <taxon>Pseudomonadati</taxon>
        <taxon>Bacteroidota</taxon>
        <taxon>Chitinophagia</taxon>
        <taxon>Chitinophagales</taxon>
        <taxon>Chitinophagaceae</taxon>
        <taxon>Arachidicoccus</taxon>
    </lineage>
</organism>
<dbReference type="InterPro" id="IPR017853">
    <property type="entry name" value="GH"/>
</dbReference>
<name>A0A5B8VM40_9BACT</name>
<accession>A0A5B8VM40</accession>
<protein>
    <recommendedName>
        <fullName evidence="4">Cellulase family glycosylhydrolase</fullName>
    </recommendedName>
</protein>
<feature type="chain" id="PRO_5023104830" description="Cellulase family glycosylhydrolase" evidence="1">
    <location>
        <begin position="25"/>
        <end position="407"/>
    </location>
</feature>
<gene>
    <name evidence="2" type="ORF">FSB73_10520</name>
</gene>
<dbReference type="SUPFAM" id="SSF51445">
    <property type="entry name" value="(Trans)glycosidases"/>
    <property type="match status" value="1"/>
</dbReference>
<reference evidence="2 3" key="1">
    <citation type="journal article" date="2017" name="Int. J. Syst. Evol. Microbiol.">
        <title>Arachidicoccus ginsenosidivorans sp. nov., with ginsenoside-converting activity isolated from ginseng cultivating soil.</title>
        <authorList>
            <person name="Siddiqi M.Z."/>
            <person name="Aslam Z."/>
            <person name="Im W.T."/>
        </authorList>
    </citation>
    <scope>NUCLEOTIDE SEQUENCE [LARGE SCALE GENOMIC DNA]</scope>
    <source>
        <strain evidence="2 3">Gsoil 809</strain>
    </source>
</reference>